<organism evidence="1 2">
    <name type="scientific">Prevotella veroralis F0319</name>
    <dbReference type="NCBI Taxonomy" id="649761"/>
    <lineage>
        <taxon>Bacteria</taxon>
        <taxon>Pseudomonadati</taxon>
        <taxon>Bacteroidota</taxon>
        <taxon>Bacteroidia</taxon>
        <taxon>Bacteroidales</taxon>
        <taxon>Prevotellaceae</taxon>
        <taxon>Prevotella</taxon>
    </lineage>
</organism>
<accession>C9MQU7</accession>
<dbReference type="HOGENOM" id="CLU_200228_0_1_10"/>
<sequence length="41" mass="4652">MQETILNIKQRFGKNSLLRGLNFEEGSTAREHNKQIGGHKA</sequence>
<proteinExistence type="predicted"/>
<dbReference type="eggNOG" id="COG0389">
    <property type="taxonomic scope" value="Bacteria"/>
</dbReference>
<reference evidence="1 2" key="1">
    <citation type="submission" date="2009-09" db="EMBL/GenBank/DDBJ databases">
        <authorList>
            <person name="Weinstock G."/>
            <person name="Sodergren E."/>
            <person name="Clifton S."/>
            <person name="Fulton L."/>
            <person name="Fulton B."/>
            <person name="Courtney L."/>
            <person name="Fronick C."/>
            <person name="Harrison M."/>
            <person name="Strong C."/>
            <person name="Farmer C."/>
            <person name="Delahaunty K."/>
            <person name="Markovic C."/>
            <person name="Hall O."/>
            <person name="Minx P."/>
            <person name="Tomlinson C."/>
            <person name="Mitreva M."/>
            <person name="Nelson J."/>
            <person name="Hou S."/>
            <person name="Wollam A."/>
            <person name="Pepin K.H."/>
            <person name="Johnson M."/>
            <person name="Bhonagiri V."/>
            <person name="Nash W.E."/>
            <person name="Warren W."/>
            <person name="Chinwalla A."/>
            <person name="Mardis E.R."/>
            <person name="Wilson R.K."/>
        </authorList>
    </citation>
    <scope>NUCLEOTIDE SEQUENCE [LARGE SCALE GENOMIC DNA]</scope>
    <source>
        <strain evidence="1 2">F0319</strain>
    </source>
</reference>
<dbReference type="Proteomes" id="UP000003327">
    <property type="component" value="Unassembled WGS sequence"/>
</dbReference>
<protein>
    <recommendedName>
        <fullName evidence="3">DNA polymerase Y-family little finger domain-containing protein</fullName>
    </recommendedName>
</protein>
<evidence type="ECO:0000313" key="2">
    <source>
        <dbReference type="Proteomes" id="UP000003327"/>
    </source>
</evidence>
<dbReference type="STRING" id="649761.HMPREF0973_01997"/>
<dbReference type="AlphaFoldDB" id="C9MQU7"/>
<gene>
    <name evidence="1" type="ORF">HMPREF0973_01997</name>
</gene>
<keyword evidence="2" id="KW-1185">Reference proteome</keyword>
<dbReference type="EMBL" id="ACVA01000047">
    <property type="protein sequence ID" value="EEX18212.1"/>
    <property type="molecule type" value="Genomic_DNA"/>
</dbReference>
<name>C9MQU7_9BACT</name>
<evidence type="ECO:0008006" key="3">
    <source>
        <dbReference type="Google" id="ProtNLM"/>
    </source>
</evidence>
<comment type="caution">
    <text evidence="1">The sequence shown here is derived from an EMBL/GenBank/DDBJ whole genome shotgun (WGS) entry which is preliminary data.</text>
</comment>
<evidence type="ECO:0000313" key="1">
    <source>
        <dbReference type="EMBL" id="EEX18212.1"/>
    </source>
</evidence>